<dbReference type="InterPro" id="IPR000073">
    <property type="entry name" value="AB_hydrolase_1"/>
</dbReference>
<dbReference type="AlphaFoldDB" id="A0A969PRA3"/>
<dbReference type="SUPFAM" id="SSF53474">
    <property type="entry name" value="alpha/beta-Hydrolases"/>
    <property type="match status" value="1"/>
</dbReference>
<dbReference type="Proteomes" id="UP000752012">
    <property type="component" value="Unassembled WGS sequence"/>
</dbReference>
<evidence type="ECO:0000259" key="2">
    <source>
        <dbReference type="Pfam" id="PF00561"/>
    </source>
</evidence>
<dbReference type="Pfam" id="PF00561">
    <property type="entry name" value="Abhydrolase_1"/>
    <property type="match status" value="1"/>
</dbReference>
<comment type="caution">
    <text evidence="3">The sequence shown here is derived from an EMBL/GenBank/DDBJ whole genome shotgun (WGS) entry which is preliminary data.</text>
</comment>
<feature type="domain" description="AB hydrolase-1" evidence="2">
    <location>
        <begin position="29"/>
        <end position="270"/>
    </location>
</feature>
<keyword evidence="1 3" id="KW-0378">Hydrolase</keyword>
<dbReference type="InterPro" id="IPR000639">
    <property type="entry name" value="Epox_hydrolase-like"/>
</dbReference>
<accession>A0A969PRA3</accession>
<dbReference type="PANTHER" id="PTHR43329">
    <property type="entry name" value="EPOXIDE HYDROLASE"/>
    <property type="match status" value="1"/>
</dbReference>
<dbReference type="EMBL" id="JAATHJ010000001">
    <property type="protein sequence ID" value="NJP36109.1"/>
    <property type="molecule type" value="Genomic_DNA"/>
</dbReference>
<keyword evidence="4" id="KW-1185">Reference proteome</keyword>
<evidence type="ECO:0000256" key="1">
    <source>
        <dbReference type="ARBA" id="ARBA00022801"/>
    </source>
</evidence>
<evidence type="ECO:0000313" key="4">
    <source>
        <dbReference type="Proteomes" id="UP000752012"/>
    </source>
</evidence>
<dbReference type="Gene3D" id="3.40.50.1820">
    <property type="entry name" value="alpha/beta hydrolase"/>
    <property type="match status" value="1"/>
</dbReference>
<reference evidence="3 4" key="1">
    <citation type="submission" date="2020-03" db="EMBL/GenBank/DDBJ databases">
        <title>Assessment of the enzymatic potential of alkaline-tolerant lipase obtained from Bacillus luteus H11 (technogenic soil) for the bioremediation of saline soils contaminated with petroleum substances.</title>
        <authorList>
            <person name="Kalwasinska A."/>
        </authorList>
    </citation>
    <scope>NUCLEOTIDE SEQUENCE [LARGE SCALE GENOMIC DNA]</scope>
    <source>
        <strain evidence="3 4">H11</strain>
    </source>
</reference>
<dbReference type="RefSeq" id="WP_168004388.1">
    <property type="nucleotide sequence ID" value="NZ_JAATHJ010000001.1"/>
</dbReference>
<dbReference type="PRINTS" id="PR00111">
    <property type="entry name" value="ABHYDROLASE"/>
</dbReference>
<evidence type="ECO:0000313" key="3">
    <source>
        <dbReference type="EMBL" id="NJP36109.1"/>
    </source>
</evidence>
<sequence length="287" mass="32576">MAVDIEFTFIDTNHVTLHTALAGPEDGELVVLLHGFPEFWYGWRHQIEALAEAGYRVAVPDQRGYNLSSKPDGASLYTVDLLRDDIAGLIEQLGYDEAHWVGHDWGGAVAWYAAATKPELVKKLTAINIPYPGAMGKALLRYPPQLLKSLYMAFFQLPELPEKLMQTDDLEQMKKGIAMTANPGAFTEDDLERYKTAWAQPGALTGMLNWYRAIWRKEIRPDLVQVPVRILWGLGDPFLHKTTAKVSLEYCAKGELIYIDDATHWVHHEQPDVINRLMLEFLKQEKT</sequence>
<name>A0A969PRA3_9BACI</name>
<dbReference type="PRINTS" id="PR00412">
    <property type="entry name" value="EPOXHYDRLASE"/>
</dbReference>
<dbReference type="GO" id="GO:0016787">
    <property type="term" value="F:hydrolase activity"/>
    <property type="evidence" value="ECO:0007669"/>
    <property type="project" value="UniProtKB-KW"/>
</dbReference>
<proteinExistence type="predicted"/>
<gene>
    <name evidence="3" type="ORF">HCN83_00720</name>
</gene>
<organism evidence="3 4">
    <name type="scientific">Alkalicoccus luteus</name>
    <dbReference type="NCBI Taxonomy" id="1237094"/>
    <lineage>
        <taxon>Bacteria</taxon>
        <taxon>Bacillati</taxon>
        <taxon>Bacillota</taxon>
        <taxon>Bacilli</taxon>
        <taxon>Bacillales</taxon>
        <taxon>Bacillaceae</taxon>
        <taxon>Alkalicoccus</taxon>
    </lineage>
</organism>
<protein>
    <submittedName>
        <fullName evidence="3">Alpha/beta hydrolase</fullName>
    </submittedName>
</protein>
<dbReference type="InterPro" id="IPR029058">
    <property type="entry name" value="AB_hydrolase_fold"/>
</dbReference>